<dbReference type="PANTHER" id="PTHR47981">
    <property type="entry name" value="RAB FAMILY"/>
    <property type="match status" value="1"/>
</dbReference>
<accession>G7E0G4</accession>
<dbReference type="SMART" id="SM00175">
    <property type="entry name" value="RAB"/>
    <property type="match status" value="1"/>
</dbReference>
<dbReference type="OrthoDB" id="9989112at2759"/>
<evidence type="ECO:0000256" key="3">
    <source>
        <dbReference type="ARBA" id="ARBA00023134"/>
    </source>
</evidence>
<evidence type="ECO:0000256" key="5">
    <source>
        <dbReference type="SAM" id="MobiDB-lite"/>
    </source>
</evidence>
<feature type="region of interest" description="Disordered" evidence="5">
    <location>
        <begin position="212"/>
        <end position="247"/>
    </location>
</feature>
<dbReference type="GO" id="GO:0000329">
    <property type="term" value="C:fungal-type vacuole membrane"/>
    <property type="evidence" value="ECO:0007669"/>
    <property type="project" value="TreeGrafter"/>
</dbReference>
<dbReference type="PROSITE" id="PS51419">
    <property type="entry name" value="RAB"/>
    <property type="match status" value="1"/>
</dbReference>
<dbReference type="Pfam" id="PF00071">
    <property type="entry name" value="Ras"/>
    <property type="match status" value="1"/>
</dbReference>
<dbReference type="PROSITE" id="PS51421">
    <property type="entry name" value="RAS"/>
    <property type="match status" value="1"/>
</dbReference>
<keyword evidence="4" id="KW-0449">Lipoprotein</keyword>
<reference evidence="6 7" key="1">
    <citation type="journal article" date="2011" name="J. Gen. Appl. Microbiol.">
        <title>Draft genome sequencing of the enigmatic basidiomycete Mixia osmundae.</title>
        <authorList>
            <person name="Nishida H."/>
            <person name="Nagatsuka Y."/>
            <person name="Sugiyama J."/>
        </authorList>
    </citation>
    <scope>NUCLEOTIDE SEQUENCE [LARGE SCALE GENOMIC DNA]</scope>
    <source>
        <strain evidence="7">CBS 9802 / IAM 14324 / JCM 22182 / KY 12970</strain>
    </source>
</reference>
<dbReference type="FunFam" id="3.40.50.300:FF:001447">
    <property type="entry name" value="Ras-related protein Rab-1B"/>
    <property type="match status" value="1"/>
</dbReference>
<protein>
    <recommendedName>
        <fullName evidence="8">Ras-domain-containing protein</fullName>
    </recommendedName>
</protein>
<dbReference type="SMART" id="SM00173">
    <property type="entry name" value="RAS"/>
    <property type="match status" value="1"/>
</dbReference>
<dbReference type="SUPFAM" id="SSF52540">
    <property type="entry name" value="P-loop containing nucleoside triphosphate hydrolases"/>
    <property type="match status" value="1"/>
</dbReference>
<evidence type="ECO:0000256" key="4">
    <source>
        <dbReference type="ARBA" id="ARBA00023289"/>
    </source>
</evidence>
<feature type="region of interest" description="Disordered" evidence="5">
    <location>
        <begin position="277"/>
        <end position="326"/>
    </location>
</feature>
<dbReference type="Proteomes" id="UP000009131">
    <property type="component" value="Unassembled WGS sequence"/>
</dbReference>
<dbReference type="STRING" id="764103.G7E0G4"/>
<keyword evidence="3" id="KW-0342">GTP-binding</keyword>
<organism evidence="6 7">
    <name type="scientific">Mixia osmundae (strain CBS 9802 / IAM 14324 / JCM 22182 / KY 12970)</name>
    <dbReference type="NCBI Taxonomy" id="764103"/>
    <lineage>
        <taxon>Eukaryota</taxon>
        <taxon>Fungi</taxon>
        <taxon>Dikarya</taxon>
        <taxon>Basidiomycota</taxon>
        <taxon>Pucciniomycotina</taxon>
        <taxon>Mixiomycetes</taxon>
        <taxon>Mixiales</taxon>
        <taxon>Mixiaceae</taxon>
        <taxon>Mixia</taxon>
    </lineage>
</organism>
<dbReference type="HOGENOM" id="CLU_852811_0_0_1"/>
<reference evidence="6 7" key="2">
    <citation type="journal article" date="2012" name="Open Biol.">
        <title>Characteristics of nucleosomes and linker DNA regions on the genome of the basidiomycete Mixia osmundae revealed by mono- and dinucleosome mapping.</title>
        <authorList>
            <person name="Nishida H."/>
            <person name="Kondo S."/>
            <person name="Matsumoto T."/>
            <person name="Suzuki Y."/>
            <person name="Yoshikawa H."/>
            <person name="Taylor T.D."/>
            <person name="Sugiyama J."/>
        </authorList>
    </citation>
    <scope>NUCLEOTIDE SEQUENCE [LARGE SCALE GENOMIC DNA]</scope>
    <source>
        <strain evidence="7">CBS 9802 / IAM 14324 / JCM 22182 / KY 12970</strain>
    </source>
</reference>
<dbReference type="Gene3D" id="3.40.50.300">
    <property type="entry name" value="P-loop containing nucleotide triphosphate hydrolases"/>
    <property type="match status" value="2"/>
</dbReference>
<dbReference type="RefSeq" id="XP_014566919.1">
    <property type="nucleotide sequence ID" value="XM_014711433.1"/>
</dbReference>
<evidence type="ECO:0000256" key="2">
    <source>
        <dbReference type="ARBA" id="ARBA00022741"/>
    </source>
</evidence>
<evidence type="ECO:0000313" key="6">
    <source>
        <dbReference type="EMBL" id="GAA96324.1"/>
    </source>
</evidence>
<dbReference type="InterPro" id="IPR027417">
    <property type="entry name" value="P-loop_NTPase"/>
</dbReference>
<dbReference type="NCBIfam" id="TIGR00231">
    <property type="entry name" value="small_GTP"/>
    <property type="match status" value="1"/>
</dbReference>
<keyword evidence="4" id="KW-0636">Prenylation</keyword>
<evidence type="ECO:0000313" key="7">
    <source>
        <dbReference type="Proteomes" id="UP000009131"/>
    </source>
</evidence>
<name>G7E0G4_MIXOS</name>
<evidence type="ECO:0000256" key="1">
    <source>
        <dbReference type="ARBA" id="ARBA00006270"/>
    </source>
</evidence>
<comment type="similarity">
    <text evidence="1">Belongs to the small GTPase superfamily. Rab family.</text>
</comment>
<proteinExistence type="inferred from homology"/>
<dbReference type="PRINTS" id="PR00449">
    <property type="entry name" value="RASTRNSFRMNG"/>
</dbReference>
<dbReference type="GO" id="GO:0005770">
    <property type="term" value="C:late endosome"/>
    <property type="evidence" value="ECO:0007669"/>
    <property type="project" value="TreeGrafter"/>
</dbReference>
<dbReference type="GO" id="GO:0005525">
    <property type="term" value="F:GTP binding"/>
    <property type="evidence" value="ECO:0007669"/>
    <property type="project" value="UniProtKB-KW"/>
</dbReference>
<evidence type="ECO:0008006" key="8">
    <source>
        <dbReference type="Google" id="ProtNLM"/>
    </source>
</evidence>
<dbReference type="eggNOG" id="KOG0394">
    <property type="taxonomic scope" value="Eukaryota"/>
</dbReference>
<keyword evidence="7" id="KW-1185">Reference proteome</keyword>
<gene>
    <name evidence="6" type="primary">Mo02990</name>
    <name evidence="6" type="ORF">E5Q_02990</name>
</gene>
<dbReference type="SMART" id="SM00176">
    <property type="entry name" value="RAN"/>
    <property type="match status" value="1"/>
</dbReference>
<keyword evidence="2" id="KW-0547">Nucleotide-binding</keyword>
<dbReference type="CDD" id="cd00154">
    <property type="entry name" value="Rab"/>
    <property type="match status" value="1"/>
</dbReference>
<dbReference type="PROSITE" id="PS51420">
    <property type="entry name" value="RHO"/>
    <property type="match status" value="1"/>
</dbReference>
<dbReference type="PANTHER" id="PTHR47981:SF20">
    <property type="entry name" value="RAS-RELATED PROTEIN RAB-7A"/>
    <property type="match status" value="1"/>
</dbReference>
<dbReference type="InterPro" id="IPR001806">
    <property type="entry name" value="Small_GTPase"/>
</dbReference>
<dbReference type="GO" id="GO:0003924">
    <property type="term" value="F:GTPase activity"/>
    <property type="evidence" value="ECO:0007669"/>
    <property type="project" value="InterPro"/>
</dbReference>
<dbReference type="AlphaFoldDB" id="G7E0G4"/>
<dbReference type="InterPro" id="IPR005225">
    <property type="entry name" value="Small_GTP-bd"/>
</dbReference>
<dbReference type="GO" id="GO:0032889">
    <property type="term" value="P:regulation of vacuole fusion, non-autophagic"/>
    <property type="evidence" value="ECO:0007669"/>
    <property type="project" value="TreeGrafter"/>
</dbReference>
<dbReference type="SMART" id="SM00174">
    <property type="entry name" value="RHO"/>
    <property type="match status" value="1"/>
</dbReference>
<dbReference type="EMBL" id="BABT02000078">
    <property type="protein sequence ID" value="GAA96324.1"/>
    <property type="molecule type" value="Genomic_DNA"/>
</dbReference>
<dbReference type="InParanoid" id="G7E0G4"/>
<comment type="caution">
    <text evidence="6">The sequence shown here is derived from an EMBL/GenBank/DDBJ whole genome shotgun (WGS) entry which is preliminary data.</text>
</comment>
<sequence length="326" mass="34964">MKRTAKVVLIGASSCGKTSLRDQYAHGRFHANYRATLGADFISINQPVAQAGSSTEVSLSVWDTAGQERFRAIASAFYRGADAVVLVFSLISRDSLLSLKFWLQEFIERCPVLPGESDRFTFLVLGNKADLEDGQLEQREIDTVLRELHTLLAGQPSNEAAASSAFTSAEKTASLLPGYDHTAALKATSASALDSLEADESASRQVNVDQLDSDYDDDSLDSLSGSPPPPLSTLASRTRASRASPEGRLQYLATSAKTGENVKRAFEMIAEQVLLRQQRNEGPDRSSSSSAVGHIDNITFGAPGDSLTVGNKTGPNESKGWLSPCC</sequence>